<sequence length="229" mass="26033">MLHSYLRQEEPEPEGDDRRTVRILSPTPRPKKQQTFAELSKQLQQKNKRQEGSYGQRRSSKRYEEVYTDKDRAAAVNMGSKDIKQSLKMKRKQDRSKALEIPEETQPNTLMALAKYHTNVGNLRLAIGCINKALELNEADKKALVARSKCHLLSGQPAQALRDAQAALDIDKSFAKGLYQKAEALYHLGEFEQSLMYHHRGLSIRPQMKGFKLGVQKAQEAIENVIGSE</sequence>
<dbReference type="InterPro" id="IPR019734">
    <property type="entry name" value="TPR_rpt"/>
</dbReference>
<keyword evidence="5" id="KW-0206">Cytoskeleton</keyword>
<gene>
    <name evidence="10" type="ORF">AAG570_002014</name>
</gene>
<keyword evidence="11" id="KW-1185">Reference proteome</keyword>
<dbReference type="SMART" id="SM00028">
    <property type="entry name" value="TPR"/>
    <property type="match status" value="3"/>
</dbReference>
<evidence type="ECO:0000256" key="1">
    <source>
        <dbReference type="ARBA" id="ARBA00004430"/>
    </source>
</evidence>
<keyword evidence="2" id="KW-0963">Cytoplasm</keyword>
<dbReference type="InterPro" id="IPR040111">
    <property type="entry name" value="ODAD4"/>
</dbReference>
<keyword evidence="3" id="KW-0677">Repeat</keyword>
<dbReference type="Gene3D" id="1.25.40.10">
    <property type="entry name" value="Tetratricopeptide repeat domain"/>
    <property type="match status" value="1"/>
</dbReference>
<organism evidence="10 11">
    <name type="scientific">Ranatra chinensis</name>
    <dbReference type="NCBI Taxonomy" id="642074"/>
    <lineage>
        <taxon>Eukaryota</taxon>
        <taxon>Metazoa</taxon>
        <taxon>Ecdysozoa</taxon>
        <taxon>Arthropoda</taxon>
        <taxon>Hexapoda</taxon>
        <taxon>Insecta</taxon>
        <taxon>Pterygota</taxon>
        <taxon>Neoptera</taxon>
        <taxon>Paraneoptera</taxon>
        <taxon>Hemiptera</taxon>
        <taxon>Heteroptera</taxon>
        <taxon>Panheteroptera</taxon>
        <taxon>Nepomorpha</taxon>
        <taxon>Nepidae</taxon>
        <taxon>Ranatrinae</taxon>
        <taxon>Ranatra</taxon>
    </lineage>
</organism>
<evidence type="ECO:0000256" key="3">
    <source>
        <dbReference type="ARBA" id="ARBA00022737"/>
    </source>
</evidence>
<proteinExistence type="predicted"/>
<protein>
    <recommendedName>
        <fullName evidence="7">Outer dynein arm-docking complex subunit 4</fullName>
    </recommendedName>
    <alternativeName>
        <fullName evidence="8">Tetratricopeptide repeat protein 25</fullName>
    </alternativeName>
</protein>
<keyword evidence="6" id="KW-0966">Cell projection</keyword>
<evidence type="ECO:0000256" key="8">
    <source>
        <dbReference type="ARBA" id="ARBA00034143"/>
    </source>
</evidence>
<evidence type="ECO:0000256" key="5">
    <source>
        <dbReference type="ARBA" id="ARBA00023212"/>
    </source>
</evidence>
<evidence type="ECO:0000256" key="2">
    <source>
        <dbReference type="ARBA" id="ARBA00022490"/>
    </source>
</evidence>
<feature type="compositionally biased region" description="Polar residues" evidence="9">
    <location>
        <begin position="33"/>
        <end position="45"/>
    </location>
</feature>
<keyword evidence="4" id="KW-0802">TPR repeat</keyword>
<feature type="compositionally biased region" description="Basic and acidic residues" evidence="9">
    <location>
        <begin position="1"/>
        <end position="20"/>
    </location>
</feature>
<evidence type="ECO:0000256" key="7">
    <source>
        <dbReference type="ARBA" id="ARBA00034139"/>
    </source>
</evidence>
<dbReference type="SUPFAM" id="SSF48452">
    <property type="entry name" value="TPR-like"/>
    <property type="match status" value="1"/>
</dbReference>
<name>A0ABD0YYG2_9HEMI</name>
<dbReference type="GO" id="GO:0005930">
    <property type="term" value="C:axoneme"/>
    <property type="evidence" value="ECO:0007669"/>
    <property type="project" value="UniProtKB-SubCell"/>
</dbReference>
<evidence type="ECO:0000256" key="9">
    <source>
        <dbReference type="SAM" id="MobiDB-lite"/>
    </source>
</evidence>
<comment type="subcellular location">
    <subcellularLocation>
        <location evidence="1">Cytoplasm</location>
        <location evidence="1">Cytoskeleton</location>
        <location evidence="1">Cilium axoneme</location>
    </subcellularLocation>
</comment>
<dbReference type="Proteomes" id="UP001558652">
    <property type="component" value="Unassembled WGS sequence"/>
</dbReference>
<dbReference type="AlphaFoldDB" id="A0ABD0YYG2"/>
<evidence type="ECO:0000256" key="4">
    <source>
        <dbReference type="ARBA" id="ARBA00022803"/>
    </source>
</evidence>
<dbReference type="InterPro" id="IPR011990">
    <property type="entry name" value="TPR-like_helical_dom_sf"/>
</dbReference>
<reference evidence="10 11" key="1">
    <citation type="submission" date="2024-07" db="EMBL/GenBank/DDBJ databases">
        <title>Chromosome-level genome assembly of the water stick insect Ranatra chinensis (Heteroptera: Nepidae).</title>
        <authorList>
            <person name="Liu X."/>
        </authorList>
    </citation>
    <scope>NUCLEOTIDE SEQUENCE [LARGE SCALE GENOMIC DNA]</scope>
    <source>
        <strain evidence="10">Cailab_2021Rc</strain>
        <tissue evidence="10">Muscle</tissue>
    </source>
</reference>
<dbReference type="EMBL" id="JBFDAA010000011">
    <property type="protein sequence ID" value="KAL1124244.1"/>
    <property type="molecule type" value="Genomic_DNA"/>
</dbReference>
<comment type="caution">
    <text evidence="10">The sequence shown here is derived from an EMBL/GenBank/DDBJ whole genome shotgun (WGS) entry which is preliminary data.</text>
</comment>
<dbReference type="PANTHER" id="PTHR23040">
    <property type="match status" value="1"/>
</dbReference>
<evidence type="ECO:0000313" key="11">
    <source>
        <dbReference type="Proteomes" id="UP001558652"/>
    </source>
</evidence>
<feature type="region of interest" description="Disordered" evidence="9">
    <location>
        <begin position="1"/>
        <end position="66"/>
    </location>
</feature>
<evidence type="ECO:0000256" key="6">
    <source>
        <dbReference type="ARBA" id="ARBA00023273"/>
    </source>
</evidence>
<dbReference type="PANTHER" id="PTHR23040:SF1">
    <property type="entry name" value="OUTER DYNEIN ARM-DOCKING COMPLEX SUBUNIT 4"/>
    <property type="match status" value="1"/>
</dbReference>
<evidence type="ECO:0000313" key="10">
    <source>
        <dbReference type="EMBL" id="KAL1124244.1"/>
    </source>
</evidence>
<accession>A0ABD0YYG2</accession>